<evidence type="ECO:0000313" key="8">
    <source>
        <dbReference type="Proteomes" id="UP000267524"/>
    </source>
</evidence>
<organism evidence="7 8">
    <name type="scientific">Chryseobacterium nematophagum</name>
    <dbReference type="NCBI Taxonomy" id="2305228"/>
    <lineage>
        <taxon>Bacteria</taxon>
        <taxon>Pseudomonadati</taxon>
        <taxon>Bacteroidota</taxon>
        <taxon>Flavobacteriia</taxon>
        <taxon>Flavobacteriales</taxon>
        <taxon>Weeksellaceae</taxon>
        <taxon>Chryseobacterium group</taxon>
        <taxon>Chryseobacterium</taxon>
    </lineage>
</organism>
<dbReference type="RefSeq" id="WP_122545491.1">
    <property type="nucleotide sequence ID" value="NZ_QWIV01000005.1"/>
</dbReference>
<evidence type="ECO:0000256" key="4">
    <source>
        <dbReference type="ARBA" id="ARBA00038302"/>
    </source>
</evidence>
<comment type="cofactor">
    <cofactor evidence="1 5 6">
        <name>pyridoxal 5'-phosphate</name>
        <dbReference type="ChEBI" id="CHEBI:597326"/>
    </cofactor>
</comment>
<dbReference type="InterPro" id="IPR015422">
    <property type="entry name" value="PyrdxlP-dep_Trfase_small"/>
</dbReference>
<dbReference type="Proteomes" id="UP000267524">
    <property type="component" value="Unassembled WGS sequence"/>
</dbReference>
<evidence type="ECO:0000256" key="2">
    <source>
        <dbReference type="ARBA" id="ARBA00022898"/>
    </source>
</evidence>
<dbReference type="Gene3D" id="3.40.640.10">
    <property type="entry name" value="Type I PLP-dependent aspartate aminotransferase-like (Major domain)"/>
    <property type="match status" value="1"/>
</dbReference>
<feature type="modified residue" description="N6-(pyridoxal phosphate)lysine" evidence="5">
    <location>
        <position position="261"/>
    </location>
</feature>
<evidence type="ECO:0000256" key="5">
    <source>
        <dbReference type="PIRSR" id="PIRSR602129-50"/>
    </source>
</evidence>
<evidence type="ECO:0000313" key="7">
    <source>
        <dbReference type="EMBL" id="RMZ60682.1"/>
    </source>
</evidence>
<dbReference type="AlphaFoldDB" id="A0A3M7LGL5"/>
<protein>
    <submittedName>
        <fullName evidence="7">Aspartate aminotransferase family protein</fullName>
    </submittedName>
</protein>
<evidence type="ECO:0000256" key="6">
    <source>
        <dbReference type="RuleBase" id="RU000382"/>
    </source>
</evidence>
<gene>
    <name evidence="7" type="ORF">D1632_01490</name>
</gene>
<comment type="caution">
    <text evidence="7">The sequence shown here is derived from an EMBL/GenBank/DDBJ whole genome shotgun (WGS) entry which is preliminary data.</text>
</comment>
<evidence type="ECO:0000256" key="1">
    <source>
        <dbReference type="ARBA" id="ARBA00001933"/>
    </source>
</evidence>
<dbReference type="GO" id="GO:0030170">
    <property type="term" value="F:pyridoxal phosphate binding"/>
    <property type="evidence" value="ECO:0007669"/>
    <property type="project" value="InterPro"/>
</dbReference>
<evidence type="ECO:0000256" key="3">
    <source>
        <dbReference type="ARBA" id="ARBA00023239"/>
    </source>
</evidence>
<dbReference type="GO" id="GO:0008483">
    <property type="term" value="F:transaminase activity"/>
    <property type="evidence" value="ECO:0007669"/>
    <property type="project" value="UniProtKB-KW"/>
</dbReference>
<dbReference type="InterPro" id="IPR015421">
    <property type="entry name" value="PyrdxlP-dep_Trfase_major"/>
</dbReference>
<dbReference type="GO" id="GO:0016830">
    <property type="term" value="F:carbon-carbon lyase activity"/>
    <property type="evidence" value="ECO:0007669"/>
    <property type="project" value="InterPro"/>
</dbReference>
<keyword evidence="2 5" id="KW-0663">Pyridoxal phosphate</keyword>
<dbReference type="InterPro" id="IPR015424">
    <property type="entry name" value="PyrdxlP-dep_Trfase"/>
</dbReference>
<dbReference type="PANTHER" id="PTHR42735:SF6">
    <property type="entry name" value="SPHINGOSINE-1-PHOSPHATE LYASE 1"/>
    <property type="match status" value="1"/>
</dbReference>
<name>A0A3M7LGL5_9FLAO</name>
<keyword evidence="8" id="KW-1185">Reference proteome</keyword>
<keyword evidence="3 6" id="KW-0456">Lyase</keyword>
<dbReference type="Pfam" id="PF00282">
    <property type="entry name" value="Pyridoxal_deC"/>
    <property type="match status" value="1"/>
</dbReference>
<proteinExistence type="inferred from homology"/>
<dbReference type="SUPFAM" id="SSF53383">
    <property type="entry name" value="PLP-dependent transferases"/>
    <property type="match status" value="1"/>
</dbReference>
<reference evidence="7 8" key="1">
    <citation type="submission" date="2018-08" db="EMBL/GenBank/DDBJ databases">
        <title>Chryseobacterium nematophagum: a novel matrix digesting pathogen of nematodes.</title>
        <authorList>
            <person name="Page A."/>
            <person name="Roberts M."/>
            <person name="Felix M.-A."/>
            <person name="Weir W."/>
        </authorList>
    </citation>
    <scope>NUCLEOTIDE SEQUENCE [LARGE SCALE GENOMIC DNA]</scope>
    <source>
        <strain evidence="7 8">JUb275</strain>
    </source>
</reference>
<sequence>MYWGKLSTETVKEKVFDALNKNLNYANEPILGLPGTYLDREQFYDSPFLKEAAYLSVLMNNPNHIGCHTYNQGEKYFLGTQQLELDLLRICAEEIFGAPKLQYDGYVAPGGTEANIQAQWMYRNYFVQKNNAKFSEIGVVFSEDAHYSVYKGANLLGIRPIAVKVNHDDRQILLDDLHNQLKIARNEGIKYLIVHLSMGTTIFGSVDEPYSFLEVAKQYFKEYFVHVDAAFGGFIYPFSSPNKDLTFQNPEISSITIDGHKMLQSPYGTGIFLCRKGLIENVQTPEAAYVYGSDFTLCGSRSGANAISIWMILMTHGSVGWTESIHELVERTNYISNALDIMEVKYYRNPYMNIIAIEANEVSEELAKRYFLVADNYHNPQWWKIVVMVHVKQETLDEFLKDLKKERKESGLLAKKH</sequence>
<dbReference type="InterPro" id="IPR050477">
    <property type="entry name" value="GrpII_AminoAcid_Decarb"/>
</dbReference>
<keyword evidence="7" id="KW-0808">Transferase</keyword>
<keyword evidence="7" id="KW-0032">Aminotransferase</keyword>
<comment type="similarity">
    <text evidence="4">Belongs to the group II decarboxylase family. Sphingosine-1-phosphate lyase subfamily.</text>
</comment>
<dbReference type="EMBL" id="QWIV01000005">
    <property type="protein sequence ID" value="RMZ60682.1"/>
    <property type="molecule type" value="Genomic_DNA"/>
</dbReference>
<dbReference type="InterPro" id="IPR002129">
    <property type="entry name" value="PyrdxlP-dep_de-COase"/>
</dbReference>
<dbReference type="PANTHER" id="PTHR42735">
    <property type="match status" value="1"/>
</dbReference>
<dbReference type="GO" id="GO:0019752">
    <property type="term" value="P:carboxylic acid metabolic process"/>
    <property type="evidence" value="ECO:0007669"/>
    <property type="project" value="InterPro"/>
</dbReference>
<dbReference type="Gene3D" id="3.90.1150.10">
    <property type="entry name" value="Aspartate Aminotransferase, domain 1"/>
    <property type="match status" value="1"/>
</dbReference>
<accession>A0A3M7LGL5</accession>